<evidence type="ECO:0000256" key="1">
    <source>
        <dbReference type="ARBA" id="ARBA00005531"/>
    </source>
</evidence>
<dbReference type="PANTHER" id="PTHR11877">
    <property type="entry name" value="HYDROXYMETHYLGLUTARYL-COA SYNTHASE"/>
    <property type="match status" value="1"/>
</dbReference>
<dbReference type="Gene3D" id="3.40.47.10">
    <property type="match status" value="1"/>
</dbReference>
<reference evidence="4" key="1">
    <citation type="journal article" date="2007" name="Nature">
        <title>The grapevine genome sequence suggests ancestral hexaploidization in major angiosperm phyla.</title>
        <authorList>
            <consortium name="The French-Italian Public Consortium for Grapevine Genome Characterization."/>
            <person name="Jaillon O."/>
            <person name="Aury J.-M."/>
            <person name="Noel B."/>
            <person name="Policriti A."/>
            <person name="Clepet C."/>
            <person name="Casagrande A."/>
            <person name="Choisne N."/>
            <person name="Aubourg S."/>
            <person name="Vitulo N."/>
            <person name="Jubin C."/>
            <person name="Vezzi A."/>
            <person name="Legeai F."/>
            <person name="Hugueney P."/>
            <person name="Dasilva C."/>
            <person name="Horner D."/>
            <person name="Mica E."/>
            <person name="Jublot D."/>
            <person name="Poulain J."/>
            <person name="Bruyere C."/>
            <person name="Billault A."/>
            <person name="Segurens B."/>
            <person name="Gouyvenoux M."/>
            <person name="Ugarte E."/>
            <person name="Cattonaro F."/>
            <person name="Anthouard V."/>
            <person name="Vico V."/>
            <person name="Del Fabbro C."/>
            <person name="Alaux M."/>
            <person name="Di Gaspero G."/>
            <person name="Dumas V."/>
            <person name="Felice N."/>
            <person name="Paillard S."/>
            <person name="Juman I."/>
            <person name="Moroldo M."/>
            <person name="Scalabrin S."/>
            <person name="Canaguier A."/>
            <person name="Le Clainche I."/>
            <person name="Malacrida G."/>
            <person name="Durand E."/>
            <person name="Pesole G."/>
            <person name="Laucou V."/>
            <person name="Chatelet P."/>
            <person name="Merdinoglu D."/>
            <person name="Delledonne M."/>
            <person name="Pezzotti M."/>
            <person name="Lecharny A."/>
            <person name="Scarpelli C."/>
            <person name="Artiguenave F."/>
            <person name="Pe M.E."/>
            <person name="Valle G."/>
            <person name="Morgante M."/>
            <person name="Caboche M."/>
            <person name="Adam-Blondon A.-F."/>
            <person name="Weissenbach J."/>
            <person name="Quetier F."/>
            <person name="Wincker P."/>
        </authorList>
    </citation>
    <scope>NUCLEOTIDE SEQUENCE [LARGE SCALE GENOMIC DNA]</scope>
    <source>
        <strain evidence="4">cv. Pinot noir / PN40024</strain>
    </source>
</reference>
<dbReference type="STRING" id="29760.F6HAS9"/>
<dbReference type="InterPro" id="IPR011141">
    <property type="entry name" value="Polyketide_synthase_type-III"/>
</dbReference>
<dbReference type="AlphaFoldDB" id="F6HAS9"/>
<dbReference type="GO" id="GO:0016747">
    <property type="term" value="F:acyltransferase activity, transferring groups other than amino-acyl groups"/>
    <property type="evidence" value="ECO:0007669"/>
    <property type="project" value="InterPro"/>
</dbReference>
<gene>
    <name evidence="3" type="ordered locus">VIT_16s0022g01070</name>
</gene>
<proteinExistence type="inferred from homology"/>
<protein>
    <recommendedName>
        <fullName evidence="2">Chalcone/stilbene synthase C-terminal domain-containing protein</fullName>
    </recommendedName>
</protein>
<dbReference type="Pfam" id="PF02797">
    <property type="entry name" value="Chal_sti_synt_C"/>
    <property type="match status" value="1"/>
</dbReference>
<evidence type="ECO:0000259" key="2">
    <source>
        <dbReference type="Pfam" id="PF02797"/>
    </source>
</evidence>
<name>F6HAS9_VITVI</name>
<accession>F6HAS9</accession>
<comment type="similarity">
    <text evidence="1">Belongs to the thiolase-like superfamily. Chalcone/stilbene synthases family.</text>
</comment>
<feature type="domain" description="Chalcone/stilbene synthase C-terminal" evidence="2">
    <location>
        <begin position="41"/>
        <end position="132"/>
    </location>
</feature>
<dbReference type="PaxDb" id="29760-VIT_16s0022g01070.t01"/>
<dbReference type="InterPro" id="IPR012328">
    <property type="entry name" value="Chalcone/stilbene_synt_C"/>
</dbReference>
<evidence type="ECO:0000313" key="4">
    <source>
        <dbReference type="Proteomes" id="UP000009183"/>
    </source>
</evidence>
<dbReference type="SUPFAM" id="SSF53901">
    <property type="entry name" value="Thiolase-like"/>
    <property type="match status" value="2"/>
</dbReference>
<sequence length="133" mass="15109">MASVEEIRRHAQRPRGPATILAIGTALPDNCFPQAEFPDFFFWATKSEHLAQLKEKFKLISKLSLKKEKLEVSRHVLREYGNIVSPCVFFVMDETRKKSFKEEKATTGEGLEWGVLLGFGPGLTVETIVLRSR</sequence>
<evidence type="ECO:0000313" key="3">
    <source>
        <dbReference type="EMBL" id="CCB49303.1"/>
    </source>
</evidence>
<keyword evidence="4" id="KW-1185">Reference proteome</keyword>
<dbReference type="InterPro" id="IPR016039">
    <property type="entry name" value="Thiolase-like"/>
</dbReference>
<dbReference type="PANTHER" id="PTHR11877:SF14">
    <property type="entry name" value="CHALCONE SYNTHASE"/>
    <property type="match status" value="1"/>
</dbReference>
<dbReference type="Proteomes" id="UP000009183">
    <property type="component" value="Chromosome 16"/>
</dbReference>
<dbReference type="HOGENOM" id="CLU_145686_0_0_1"/>
<dbReference type="EMBL" id="FN595506">
    <property type="protein sequence ID" value="CCB49303.1"/>
    <property type="molecule type" value="Genomic_DNA"/>
</dbReference>
<organism evidence="3 4">
    <name type="scientific">Vitis vinifera</name>
    <name type="common">Grape</name>
    <dbReference type="NCBI Taxonomy" id="29760"/>
    <lineage>
        <taxon>Eukaryota</taxon>
        <taxon>Viridiplantae</taxon>
        <taxon>Streptophyta</taxon>
        <taxon>Embryophyta</taxon>
        <taxon>Tracheophyta</taxon>
        <taxon>Spermatophyta</taxon>
        <taxon>Magnoliopsida</taxon>
        <taxon>eudicotyledons</taxon>
        <taxon>Gunneridae</taxon>
        <taxon>Pentapetalae</taxon>
        <taxon>rosids</taxon>
        <taxon>Vitales</taxon>
        <taxon>Vitaceae</taxon>
        <taxon>Viteae</taxon>
        <taxon>Vitis</taxon>
    </lineage>
</organism>
<dbReference type="InParanoid" id="F6HAS9"/>